<keyword evidence="3" id="KW-1185">Reference proteome</keyword>
<accession>A0A091DJK6</accession>
<proteinExistence type="predicted"/>
<organism evidence="2 3">
    <name type="scientific">Fukomys damarensis</name>
    <name type="common">Damaraland mole rat</name>
    <name type="synonym">Cryptomys damarensis</name>
    <dbReference type="NCBI Taxonomy" id="885580"/>
    <lineage>
        <taxon>Eukaryota</taxon>
        <taxon>Metazoa</taxon>
        <taxon>Chordata</taxon>
        <taxon>Craniata</taxon>
        <taxon>Vertebrata</taxon>
        <taxon>Euteleostomi</taxon>
        <taxon>Mammalia</taxon>
        <taxon>Eutheria</taxon>
        <taxon>Euarchontoglires</taxon>
        <taxon>Glires</taxon>
        <taxon>Rodentia</taxon>
        <taxon>Hystricomorpha</taxon>
        <taxon>Bathyergidae</taxon>
        <taxon>Fukomys</taxon>
    </lineage>
</organism>
<feature type="region of interest" description="Disordered" evidence="1">
    <location>
        <begin position="9"/>
        <end position="50"/>
    </location>
</feature>
<protein>
    <submittedName>
        <fullName evidence="2">Uncharacterized protein</fullName>
    </submittedName>
</protein>
<name>A0A091DJK6_FUKDA</name>
<evidence type="ECO:0000313" key="3">
    <source>
        <dbReference type="Proteomes" id="UP000028990"/>
    </source>
</evidence>
<dbReference type="Proteomes" id="UP000028990">
    <property type="component" value="Unassembled WGS sequence"/>
</dbReference>
<gene>
    <name evidence="2" type="ORF">H920_08166</name>
</gene>
<evidence type="ECO:0000256" key="1">
    <source>
        <dbReference type="SAM" id="MobiDB-lite"/>
    </source>
</evidence>
<sequence length="106" mass="11418">MIAFFHVREELQSQQRTTSAKHEDGNRSLPAQGSLDVQTPVSQPKSHPKAPWLCIPNDALIKKAGNKRPIGIQKHSAGIQKAIILSTGIGTVVSSGEKTSPKIVDN</sequence>
<feature type="compositionally biased region" description="Polar residues" evidence="1">
    <location>
        <begin position="29"/>
        <end position="45"/>
    </location>
</feature>
<reference evidence="2 3" key="1">
    <citation type="submission" date="2013-11" db="EMBL/GenBank/DDBJ databases">
        <title>The Damaraland mole rat (Fukomys damarensis) genome and evolution of African mole rats.</title>
        <authorList>
            <person name="Gladyshev V.N."/>
            <person name="Fang X."/>
        </authorList>
    </citation>
    <scope>NUCLEOTIDE SEQUENCE [LARGE SCALE GENOMIC DNA]</scope>
    <source>
        <tissue evidence="2">Liver</tissue>
    </source>
</reference>
<dbReference type="EMBL" id="KN122430">
    <property type="protein sequence ID" value="KFO30470.1"/>
    <property type="molecule type" value="Genomic_DNA"/>
</dbReference>
<evidence type="ECO:0000313" key="2">
    <source>
        <dbReference type="EMBL" id="KFO30470.1"/>
    </source>
</evidence>
<dbReference type="AlphaFoldDB" id="A0A091DJK6"/>